<evidence type="ECO:0000313" key="2">
    <source>
        <dbReference type="Proteomes" id="UP000831290"/>
    </source>
</evidence>
<keyword evidence="2" id="KW-1185">Reference proteome</keyword>
<organism evidence="1 2">
    <name type="scientific">Abyssalbus ytuae</name>
    <dbReference type="NCBI Taxonomy" id="2926907"/>
    <lineage>
        <taxon>Bacteria</taxon>
        <taxon>Pseudomonadati</taxon>
        <taxon>Bacteroidota</taxon>
        <taxon>Flavobacteriia</taxon>
        <taxon>Flavobacteriales</taxon>
        <taxon>Flavobacteriaceae</taxon>
        <taxon>Abyssalbus</taxon>
    </lineage>
</organism>
<reference evidence="1" key="1">
    <citation type="submission" date="2022-03" db="EMBL/GenBank/DDBJ databases">
        <title>Description of Abyssus ytuae gen. nov., sp. nov., a novel member of the family Flavobacteriaceae isolated from the sediment of Mariana Trench.</title>
        <authorList>
            <person name="Zhang J."/>
            <person name="Xu X."/>
        </authorList>
    </citation>
    <scope>NUCLEOTIDE SEQUENCE</scope>
    <source>
        <strain evidence="1">MT3330</strain>
    </source>
</reference>
<dbReference type="AlphaFoldDB" id="A0A9E6ZKP4"/>
<dbReference type="Proteomes" id="UP000831290">
    <property type="component" value="Chromosome"/>
</dbReference>
<name>A0A9E6ZKP4_9FLAO</name>
<dbReference type="EMBL" id="CP094358">
    <property type="protein sequence ID" value="UOB17504.1"/>
    <property type="molecule type" value="Genomic_DNA"/>
</dbReference>
<accession>A0A9E6ZKP4</accession>
<protein>
    <submittedName>
        <fullName evidence="1">Uncharacterized protein</fullName>
    </submittedName>
</protein>
<proteinExistence type="predicted"/>
<dbReference type="KEGG" id="fbm:MQE35_17425"/>
<sequence>MHYKLTQEIIKLSESDYWHSAKNEWNFEYAYYSDELQRCLCGHYPIKNICVIKNTINNRHTEVGNCCVNKFLGIDEGNKIFTSIKRLKEDPTKSMSPEVLEYLFNKKVLTDFEYKFYLDTIRKRKFSYKQLEIRKKINQKLIDFTSYESNSNFSRINLVLKWAEENTWFDTSFVHSLKQNCERRGKLTENQSKALENIIKKLKIE</sequence>
<dbReference type="RefSeq" id="WP_255843003.1">
    <property type="nucleotide sequence ID" value="NZ_CP094358.1"/>
</dbReference>
<gene>
    <name evidence="1" type="ORF">MQE35_17425</name>
</gene>
<evidence type="ECO:0000313" key="1">
    <source>
        <dbReference type="EMBL" id="UOB17504.1"/>
    </source>
</evidence>